<accession>A0A255YIL6</accession>
<keyword evidence="1" id="KW-1133">Transmembrane helix</keyword>
<keyword evidence="1" id="KW-0472">Membrane</keyword>
<dbReference type="EMBL" id="NOXT01000110">
    <property type="protein sequence ID" value="OYQ28310.1"/>
    <property type="molecule type" value="Genomic_DNA"/>
</dbReference>
<proteinExistence type="predicted"/>
<keyword evidence="3" id="KW-1185">Reference proteome</keyword>
<feature type="transmembrane region" description="Helical" evidence="1">
    <location>
        <begin position="107"/>
        <end position="126"/>
    </location>
</feature>
<evidence type="ECO:0000313" key="3">
    <source>
        <dbReference type="Proteomes" id="UP000216991"/>
    </source>
</evidence>
<dbReference type="AlphaFoldDB" id="A0A255YIL6"/>
<name>A0A255YIL6_9SPHN</name>
<sequence>MQGQIQSVPKMGSAMFGRGFVMLASAWLVAQAHHGAFLGPWSDEASLPGNACWLLILYCQLRLALGWLESTRLDRRVAPELSMQLLAMVTLELASLASGNPLSRPEFGQLMLFAQPVVVLFGFAALHRRAAQSA</sequence>
<organism evidence="2 3">
    <name type="scientific">Sandarakinorhabdus cyanobacteriorum</name>
    <dbReference type="NCBI Taxonomy" id="1981098"/>
    <lineage>
        <taxon>Bacteria</taxon>
        <taxon>Pseudomonadati</taxon>
        <taxon>Pseudomonadota</taxon>
        <taxon>Alphaproteobacteria</taxon>
        <taxon>Sphingomonadales</taxon>
        <taxon>Sphingosinicellaceae</taxon>
        <taxon>Sandarakinorhabdus</taxon>
    </lineage>
</organism>
<protein>
    <submittedName>
        <fullName evidence="2">Uncharacterized protein</fullName>
    </submittedName>
</protein>
<evidence type="ECO:0000313" key="2">
    <source>
        <dbReference type="EMBL" id="OYQ28310.1"/>
    </source>
</evidence>
<gene>
    <name evidence="2" type="ORF">CHU93_09370</name>
</gene>
<dbReference type="Proteomes" id="UP000216991">
    <property type="component" value="Unassembled WGS sequence"/>
</dbReference>
<evidence type="ECO:0000256" key="1">
    <source>
        <dbReference type="SAM" id="Phobius"/>
    </source>
</evidence>
<keyword evidence="1" id="KW-0812">Transmembrane</keyword>
<reference evidence="2 3" key="1">
    <citation type="submission" date="2017-07" db="EMBL/GenBank/DDBJ databases">
        <title>Sandarakinorhabdus cyanobacteriorum sp. nov., a novel bacterium isolated from cyanobacterial aggregates in a eutrophic lake.</title>
        <authorList>
            <person name="Cai H."/>
        </authorList>
    </citation>
    <scope>NUCLEOTIDE SEQUENCE [LARGE SCALE GENOMIC DNA]</scope>
    <source>
        <strain evidence="2 3">TH057</strain>
    </source>
</reference>
<comment type="caution">
    <text evidence="2">The sequence shown here is derived from an EMBL/GenBank/DDBJ whole genome shotgun (WGS) entry which is preliminary data.</text>
</comment>